<dbReference type="RefSeq" id="XP_025070444.1">
    <property type="nucleotide sequence ID" value="XM_025214659.1"/>
</dbReference>
<feature type="compositionally biased region" description="Basic and acidic residues" evidence="1">
    <location>
        <begin position="282"/>
        <end position="292"/>
    </location>
</feature>
<feature type="region of interest" description="Disordered" evidence="1">
    <location>
        <begin position="192"/>
        <end position="319"/>
    </location>
</feature>
<feature type="compositionally biased region" description="Polar residues" evidence="1">
    <location>
        <begin position="263"/>
        <end position="274"/>
    </location>
</feature>
<dbReference type="KEGG" id="asn:112551774"/>
<protein>
    <submittedName>
        <fullName evidence="3">Uncharacterized protein LOC112551774</fullName>
    </submittedName>
</protein>
<evidence type="ECO:0000313" key="2">
    <source>
        <dbReference type="Proteomes" id="UP000189705"/>
    </source>
</evidence>
<name>A0A3Q0HER0_ALLSI</name>
<gene>
    <name evidence="3" type="primary">LOC112551774</name>
</gene>
<dbReference type="AlphaFoldDB" id="A0A3Q0HER0"/>
<sequence length="368" mass="40800">MAEWIERRREEYNMLLDGSVLFLESVAPVAEEKLMPKLNCKVSEVMVKNLPPGKNPIIIPPGGKMGSESRAINFHPPSPRISEAKNKGEKKLRAEKLKKEGATSPNLSRANEVCSTDNLALKRPVKLAPLEIPRDVKEAQLQKIMSIQAEAQRAALKLATTGSASSEPHVKRVKNLAQVELENLQKIKLNEKVTLENKDQPRSPKGTKPLYKVQIILPPETGSKVAKTSDAEDTPVTSHKQLTPKAKQDATQVPDPHEEANIPNGSPSPCQTTAQRRLRLRQMKEQQEEHSIAKPWKAMAPNTEEAKQKIVGQRTQKTLTDASRLVENLAKKHRERGAGQNAGGGNTLERKQSTRRMAVGDIIQVDEE</sequence>
<accession>A0A3Q0HER0</accession>
<evidence type="ECO:0000256" key="1">
    <source>
        <dbReference type="SAM" id="MobiDB-lite"/>
    </source>
</evidence>
<dbReference type="Proteomes" id="UP000189705">
    <property type="component" value="Unplaced"/>
</dbReference>
<proteinExistence type="predicted"/>
<feature type="compositionally biased region" description="Basic and acidic residues" evidence="1">
    <location>
        <begin position="192"/>
        <end position="202"/>
    </location>
</feature>
<reference evidence="3" key="1">
    <citation type="submission" date="2025-08" db="UniProtKB">
        <authorList>
            <consortium name="RefSeq"/>
        </authorList>
    </citation>
    <scope>IDENTIFICATION</scope>
</reference>
<feature type="region of interest" description="Disordered" evidence="1">
    <location>
        <begin position="333"/>
        <end position="368"/>
    </location>
</feature>
<dbReference type="GeneID" id="112551774"/>
<evidence type="ECO:0000313" key="3">
    <source>
        <dbReference type="RefSeq" id="XP_025070444.1"/>
    </source>
</evidence>
<keyword evidence="2" id="KW-1185">Reference proteome</keyword>
<dbReference type="InParanoid" id="A0A3Q0HER0"/>
<organism evidence="2 3">
    <name type="scientific">Alligator sinensis</name>
    <name type="common">Chinese alligator</name>
    <dbReference type="NCBI Taxonomy" id="38654"/>
    <lineage>
        <taxon>Eukaryota</taxon>
        <taxon>Metazoa</taxon>
        <taxon>Chordata</taxon>
        <taxon>Craniata</taxon>
        <taxon>Vertebrata</taxon>
        <taxon>Euteleostomi</taxon>
        <taxon>Archelosauria</taxon>
        <taxon>Archosauria</taxon>
        <taxon>Crocodylia</taxon>
        <taxon>Alligatoridae</taxon>
        <taxon>Alligatorinae</taxon>
        <taxon>Alligator</taxon>
    </lineage>
</organism>